<feature type="transmembrane region" description="Helical" evidence="8">
    <location>
        <begin position="66"/>
        <end position="93"/>
    </location>
</feature>
<comment type="subcellular location">
    <subcellularLocation>
        <location evidence="1 8">Cell membrane</location>
        <topology evidence="1 8">Multi-pass membrane protein</topology>
    </subcellularLocation>
</comment>
<comment type="caution">
    <text evidence="10">The sequence shown here is derived from an EMBL/GenBank/DDBJ whole genome shotgun (WGS) entry which is preliminary data.</text>
</comment>
<proteinExistence type="inferred from homology"/>
<comment type="similarity">
    <text evidence="8">Belongs to the binding-protein-dependent transport system permease family.</text>
</comment>
<protein>
    <submittedName>
        <fullName evidence="10">Polar amino acid transport system permease protein</fullName>
    </submittedName>
</protein>
<dbReference type="PANTHER" id="PTHR30614:SF0">
    <property type="entry name" value="L-CYSTINE TRANSPORT SYSTEM PERMEASE PROTEIN TCYL"/>
    <property type="match status" value="1"/>
</dbReference>
<dbReference type="NCBIfam" id="TIGR01726">
    <property type="entry name" value="HEQRo_perm_3TM"/>
    <property type="match status" value="1"/>
</dbReference>
<dbReference type="CDD" id="cd06261">
    <property type="entry name" value="TM_PBP2"/>
    <property type="match status" value="1"/>
</dbReference>
<keyword evidence="6 8" id="KW-1133">Transmembrane helix</keyword>
<dbReference type="InterPro" id="IPR043429">
    <property type="entry name" value="ArtM/GltK/GlnP/TcyL/YhdX-like"/>
</dbReference>
<evidence type="ECO:0000313" key="10">
    <source>
        <dbReference type="EMBL" id="MDP9849813.1"/>
    </source>
</evidence>
<keyword evidence="5" id="KW-0029">Amino-acid transport</keyword>
<keyword evidence="7 8" id="KW-0472">Membrane</keyword>
<reference evidence="10 11" key="1">
    <citation type="submission" date="2023-07" db="EMBL/GenBank/DDBJ databases">
        <title>Sequencing the genomes of 1000 actinobacteria strains.</title>
        <authorList>
            <person name="Klenk H.-P."/>
        </authorList>
    </citation>
    <scope>NUCLEOTIDE SEQUENCE [LARGE SCALE GENOMIC DNA]</scope>
    <source>
        <strain evidence="10 11">DSM 46740</strain>
    </source>
</reference>
<dbReference type="InterPro" id="IPR035906">
    <property type="entry name" value="MetI-like_sf"/>
</dbReference>
<evidence type="ECO:0000256" key="1">
    <source>
        <dbReference type="ARBA" id="ARBA00004651"/>
    </source>
</evidence>
<feature type="transmembrane region" description="Helical" evidence="8">
    <location>
        <begin position="28"/>
        <end position="46"/>
    </location>
</feature>
<dbReference type="SUPFAM" id="SSF161098">
    <property type="entry name" value="MetI-like"/>
    <property type="match status" value="1"/>
</dbReference>
<dbReference type="Proteomes" id="UP001225356">
    <property type="component" value="Unassembled WGS sequence"/>
</dbReference>
<feature type="transmembrane region" description="Helical" evidence="8">
    <location>
        <begin position="105"/>
        <end position="127"/>
    </location>
</feature>
<feature type="domain" description="ABC transmembrane type-1" evidence="9">
    <location>
        <begin position="69"/>
        <end position="275"/>
    </location>
</feature>
<dbReference type="PROSITE" id="PS50928">
    <property type="entry name" value="ABC_TM1"/>
    <property type="match status" value="1"/>
</dbReference>
<keyword evidence="11" id="KW-1185">Reference proteome</keyword>
<evidence type="ECO:0000256" key="6">
    <source>
        <dbReference type="ARBA" id="ARBA00022989"/>
    </source>
</evidence>
<dbReference type="InterPro" id="IPR000515">
    <property type="entry name" value="MetI-like"/>
</dbReference>
<dbReference type="Pfam" id="PF00528">
    <property type="entry name" value="BPD_transp_1"/>
    <property type="match status" value="1"/>
</dbReference>
<name>A0ABT9QU55_9ACTN</name>
<dbReference type="Gene3D" id="1.10.3720.10">
    <property type="entry name" value="MetI-like"/>
    <property type="match status" value="1"/>
</dbReference>
<keyword evidence="3" id="KW-1003">Cell membrane</keyword>
<sequence length="284" mass="31098">MTTPPETSDRRSGTATIQAVPLRHPGRWVGSAVLAFLVIFLLQGWAANPRMQWEVVGEYLFSPAVLRGLGTTLLLTFLAMVVGIAGGALLAVLRMSPNPLLSKLSAFYIWVFRGTPLLVQLLFWYFLSAVVPKIGVGVPWGPTFFEFDTNQIITQMAAAVLGLGLHEAAYMGEIVRAGLTSVDDGQTEAAHALGMTRFQTLQKIILPQAMRVIIPPTGNQVVSMLKTTSLVFAIAVPELLTSIQGIYSRNFQQVPLLTVACVWYLVATTVLNAGQYYIERRFSR</sequence>
<keyword evidence="2 8" id="KW-0813">Transport</keyword>
<evidence type="ECO:0000256" key="3">
    <source>
        <dbReference type="ARBA" id="ARBA00022475"/>
    </source>
</evidence>
<feature type="transmembrane region" description="Helical" evidence="8">
    <location>
        <begin position="256"/>
        <end position="278"/>
    </location>
</feature>
<evidence type="ECO:0000313" key="11">
    <source>
        <dbReference type="Proteomes" id="UP001225356"/>
    </source>
</evidence>
<evidence type="ECO:0000259" key="9">
    <source>
        <dbReference type="PROSITE" id="PS50928"/>
    </source>
</evidence>
<keyword evidence="4 8" id="KW-0812">Transmembrane</keyword>
<evidence type="ECO:0000256" key="7">
    <source>
        <dbReference type="ARBA" id="ARBA00023136"/>
    </source>
</evidence>
<organism evidence="10 11">
    <name type="scientific">Streptosporangium lutulentum</name>
    <dbReference type="NCBI Taxonomy" id="1461250"/>
    <lineage>
        <taxon>Bacteria</taxon>
        <taxon>Bacillati</taxon>
        <taxon>Actinomycetota</taxon>
        <taxon>Actinomycetes</taxon>
        <taxon>Streptosporangiales</taxon>
        <taxon>Streptosporangiaceae</taxon>
        <taxon>Streptosporangium</taxon>
    </lineage>
</organism>
<gene>
    <name evidence="10" type="ORF">J2853_009024</name>
</gene>
<evidence type="ECO:0000256" key="8">
    <source>
        <dbReference type="RuleBase" id="RU363032"/>
    </source>
</evidence>
<evidence type="ECO:0000256" key="5">
    <source>
        <dbReference type="ARBA" id="ARBA00022970"/>
    </source>
</evidence>
<dbReference type="PANTHER" id="PTHR30614">
    <property type="entry name" value="MEMBRANE COMPONENT OF AMINO ACID ABC TRANSPORTER"/>
    <property type="match status" value="1"/>
</dbReference>
<dbReference type="InterPro" id="IPR010065">
    <property type="entry name" value="AA_ABC_transptr_permease_3TM"/>
</dbReference>
<accession>A0ABT9QU55</accession>
<dbReference type="RefSeq" id="WP_307567856.1">
    <property type="nucleotide sequence ID" value="NZ_JAUSQU010000001.1"/>
</dbReference>
<evidence type="ECO:0000256" key="2">
    <source>
        <dbReference type="ARBA" id="ARBA00022448"/>
    </source>
</evidence>
<dbReference type="EMBL" id="JAUSQU010000001">
    <property type="protein sequence ID" value="MDP9849813.1"/>
    <property type="molecule type" value="Genomic_DNA"/>
</dbReference>
<evidence type="ECO:0000256" key="4">
    <source>
        <dbReference type="ARBA" id="ARBA00022692"/>
    </source>
</evidence>